<organism evidence="1 2">
    <name type="scientific">Ferrimicrobium acidiphilum</name>
    <dbReference type="NCBI Taxonomy" id="121039"/>
    <lineage>
        <taxon>Bacteria</taxon>
        <taxon>Bacillati</taxon>
        <taxon>Actinomycetota</taxon>
        <taxon>Acidimicrobiia</taxon>
        <taxon>Acidimicrobiales</taxon>
        <taxon>Acidimicrobiaceae</taxon>
        <taxon>Ferrimicrobium</taxon>
    </lineage>
</organism>
<dbReference type="Proteomes" id="UP001560267">
    <property type="component" value="Unassembled WGS sequence"/>
</dbReference>
<gene>
    <name evidence="1" type="ORF">AB6A68_14050</name>
</gene>
<evidence type="ECO:0000313" key="2">
    <source>
        <dbReference type="Proteomes" id="UP001560267"/>
    </source>
</evidence>
<accession>A0ABV3Y5T9</accession>
<keyword evidence="2" id="KW-1185">Reference proteome</keyword>
<comment type="caution">
    <text evidence="1">The sequence shown here is derived from an EMBL/GenBank/DDBJ whole genome shotgun (WGS) entry which is preliminary data.</text>
</comment>
<reference evidence="1 2" key="1">
    <citation type="submission" date="2024-07" db="EMBL/GenBank/DDBJ databases">
        <title>Draft Genome Sequence of Ferrimicrobium acidiphilum Strain YE2023, Isolated from a Pulp of Bioleach Reactor.</title>
        <authorList>
            <person name="Elkina Y.A."/>
            <person name="Bulaeva A.G."/>
            <person name="Beletsky A.V."/>
            <person name="Mardanov A.V."/>
        </authorList>
    </citation>
    <scope>NUCLEOTIDE SEQUENCE [LARGE SCALE GENOMIC DNA]</scope>
    <source>
        <strain evidence="1 2">YE2023</strain>
    </source>
</reference>
<dbReference type="EMBL" id="JBFSHR010000127">
    <property type="protein sequence ID" value="MEX6430938.1"/>
    <property type="molecule type" value="Genomic_DNA"/>
</dbReference>
<evidence type="ECO:0000313" key="1">
    <source>
        <dbReference type="EMBL" id="MEX6430938.1"/>
    </source>
</evidence>
<sequence length="62" mass="6529">SRTQGSAAGSALKTPSFAVANCQHTVSGVLRRSNKVPAVTAVLFAQHAHLYRPSAKRQPPGF</sequence>
<feature type="non-terminal residue" evidence="1">
    <location>
        <position position="1"/>
    </location>
</feature>
<protein>
    <submittedName>
        <fullName evidence="1">Uncharacterized protein</fullName>
    </submittedName>
</protein>
<dbReference type="RefSeq" id="WP_369085028.1">
    <property type="nucleotide sequence ID" value="NZ_JBFSHR010000127.1"/>
</dbReference>
<proteinExistence type="predicted"/>
<name>A0ABV3Y5T9_9ACTN</name>